<organism evidence="1">
    <name type="scientific">Tanacetum cinerariifolium</name>
    <name type="common">Dalmatian daisy</name>
    <name type="synonym">Chrysanthemum cinerariifolium</name>
    <dbReference type="NCBI Taxonomy" id="118510"/>
    <lineage>
        <taxon>Eukaryota</taxon>
        <taxon>Viridiplantae</taxon>
        <taxon>Streptophyta</taxon>
        <taxon>Embryophyta</taxon>
        <taxon>Tracheophyta</taxon>
        <taxon>Spermatophyta</taxon>
        <taxon>Magnoliopsida</taxon>
        <taxon>eudicotyledons</taxon>
        <taxon>Gunneridae</taxon>
        <taxon>Pentapetalae</taxon>
        <taxon>asterids</taxon>
        <taxon>campanulids</taxon>
        <taxon>Asterales</taxon>
        <taxon>Asteraceae</taxon>
        <taxon>Asteroideae</taxon>
        <taxon>Anthemideae</taxon>
        <taxon>Anthemidinae</taxon>
        <taxon>Tanacetum</taxon>
    </lineage>
</organism>
<name>A0A699XAF1_TANCI</name>
<evidence type="ECO:0000313" key="1">
    <source>
        <dbReference type="EMBL" id="GFD55400.1"/>
    </source>
</evidence>
<dbReference type="AlphaFoldDB" id="A0A699XAF1"/>
<feature type="non-terminal residue" evidence="1">
    <location>
        <position position="95"/>
    </location>
</feature>
<feature type="non-terminal residue" evidence="1">
    <location>
        <position position="1"/>
    </location>
</feature>
<comment type="caution">
    <text evidence="1">The sequence shown here is derived from an EMBL/GenBank/DDBJ whole genome shotgun (WGS) entry which is preliminary data.</text>
</comment>
<gene>
    <name evidence="1" type="ORF">Tci_927369</name>
</gene>
<proteinExistence type="predicted"/>
<reference evidence="1" key="1">
    <citation type="journal article" date="2019" name="Sci. Rep.">
        <title>Draft genome of Tanacetum cinerariifolium, the natural source of mosquito coil.</title>
        <authorList>
            <person name="Yamashiro T."/>
            <person name="Shiraishi A."/>
            <person name="Satake H."/>
            <person name="Nakayama K."/>
        </authorList>
    </citation>
    <scope>NUCLEOTIDE SEQUENCE</scope>
</reference>
<dbReference type="EMBL" id="BKCJ011817470">
    <property type="protein sequence ID" value="GFD55400.1"/>
    <property type="molecule type" value="Genomic_DNA"/>
</dbReference>
<protein>
    <submittedName>
        <fullName evidence="1">Uncharacterized protein</fullName>
    </submittedName>
</protein>
<sequence length="95" mass="10123">LDRLESREEAPDLLSQAVTSAREVTGGIVVKKGRVQKLGQVVVAAAHSGFNVAQGTDSAASKQDFAGIASDDGDESWSEGWDTEKVYDLVEQMRG</sequence>
<accession>A0A699XAF1</accession>